<keyword evidence="2" id="KW-0677">Repeat</keyword>
<dbReference type="GeneID" id="101853391"/>
<dbReference type="PROSITE" id="PS50176">
    <property type="entry name" value="ARM_REPEAT"/>
    <property type="match status" value="4"/>
</dbReference>
<dbReference type="Proteomes" id="UP000694888">
    <property type="component" value="Unplaced"/>
</dbReference>
<dbReference type="InterPro" id="IPR006911">
    <property type="entry name" value="ARM-rpt_dom"/>
</dbReference>
<dbReference type="Pfam" id="PF14381">
    <property type="entry name" value="EDR1_CTR1_ARMC3_pept"/>
    <property type="match status" value="1"/>
</dbReference>
<dbReference type="PANTHER" id="PTHR46618:SF1">
    <property type="entry name" value="ARMADILLO REPEAT-CONTAINING PROTEIN 3"/>
    <property type="match status" value="1"/>
</dbReference>
<evidence type="ECO:0000256" key="3">
    <source>
        <dbReference type="PROSITE-ProRule" id="PRU00259"/>
    </source>
</evidence>
<dbReference type="InterPro" id="IPR000225">
    <property type="entry name" value="Armadillo"/>
</dbReference>
<reference evidence="8" key="1">
    <citation type="submission" date="2025-08" db="UniProtKB">
        <authorList>
            <consortium name="RefSeq"/>
        </authorList>
    </citation>
    <scope>IDENTIFICATION</scope>
</reference>
<evidence type="ECO:0000256" key="1">
    <source>
        <dbReference type="ARBA" id="ARBA00010553"/>
    </source>
</evidence>
<dbReference type="Gene3D" id="1.25.10.10">
    <property type="entry name" value="Leucine-rich Repeat Variant"/>
    <property type="match status" value="4"/>
</dbReference>
<feature type="domain" description="EDR1/CTR1/ARMC3-like peptidase-like" evidence="6">
    <location>
        <begin position="777"/>
        <end position="915"/>
    </location>
</feature>
<evidence type="ECO:0000256" key="2">
    <source>
        <dbReference type="ARBA" id="ARBA00022737"/>
    </source>
</evidence>
<feature type="repeat" description="ARM" evidence="3">
    <location>
        <begin position="447"/>
        <end position="478"/>
    </location>
</feature>
<gene>
    <name evidence="8" type="primary">LOC101853391</name>
</gene>
<dbReference type="RefSeq" id="XP_035826089.1">
    <property type="nucleotide sequence ID" value="XM_035970196.1"/>
</dbReference>
<feature type="compositionally biased region" description="Basic and acidic residues" evidence="4">
    <location>
        <begin position="665"/>
        <end position="697"/>
    </location>
</feature>
<comment type="similarity">
    <text evidence="1">Belongs to the eutherian X-chromosome-specific Armcx family.</text>
</comment>
<evidence type="ECO:0000256" key="4">
    <source>
        <dbReference type="SAM" id="MobiDB-lite"/>
    </source>
</evidence>
<feature type="region of interest" description="Disordered" evidence="4">
    <location>
        <begin position="282"/>
        <end position="332"/>
    </location>
</feature>
<feature type="compositionally biased region" description="Basic and acidic residues" evidence="4">
    <location>
        <begin position="706"/>
        <end position="763"/>
    </location>
</feature>
<evidence type="ECO:0000259" key="5">
    <source>
        <dbReference type="Pfam" id="PF04826"/>
    </source>
</evidence>
<dbReference type="Pfam" id="PF00514">
    <property type="entry name" value="Arm"/>
    <property type="match status" value="3"/>
</dbReference>
<feature type="repeat" description="ARM" evidence="3">
    <location>
        <begin position="151"/>
        <end position="193"/>
    </location>
</feature>
<dbReference type="SMART" id="SM00185">
    <property type="entry name" value="ARM"/>
    <property type="match status" value="9"/>
</dbReference>
<dbReference type="InterPro" id="IPR055164">
    <property type="entry name" value="EDR1/CTR1/ARMC3-like_pept-like"/>
</dbReference>
<dbReference type="InterPro" id="IPR011989">
    <property type="entry name" value="ARM-like"/>
</dbReference>
<feature type="compositionally biased region" description="Basic and acidic residues" evidence="4">
    <location>
        <begin position="309"/>
        <end position="325"/>
    </location>
</feature>
<organism evidence="7 8">
    <name type="scientific">Aplysia californica</name>
    <name type="common">California sea hare</name>
    <dbReference type="NCBI Taxonomy" id="6500"/>
    <lineage>
        <taxon>Eukaryota</taxon>
        <taxon>Metazoa</taxon>
        <taxon>Spiralia</taxon>
        <taxon>Lophotrochozoa</taxon>
        <taxon>Mollusca</taxon>
        <taxon>Gastropoda</taxon>
        <taxon>Heterobranchia</taxon>
        <taxon>Euthyneura</taxon>
        <taxon>Tectipleura</taxon>
        <taxon>Aplysiida</taxon>
        <taxon>Aplysioidea</taxon>
        <taxon>Aplysiidae</taxon>
        <taxon>Aplysia</taxon>
    </lineage>
</organism>
<feature type="domain" description="Armadillo repeat-containing" evidence="5">
    <location>
        <begin position="108"/>
        <end position="267"/>
    </location>
</feature>
<feature type="repeat" description="ARM" evidence="3">
    <location>
        <begin position="405"/>
        <end position="437"/>
    </location>
</feature>
<dbReference type="SUPFAM" id="SSF48371">
    <property type="entry name" value="ARM repeat"/>
    <property type="match status" value="2"/>
</dbReference>
<feature type="compositionally biased region" description="Basic and acidic residues" evidence="4">
    <location>
        <begin position="292"/>
        <end position="301"/>
    </location>
</feature>
<dbReference type="InterPro" id="IPR052441">
    <property type="entry name" value="Armadillo-Ser/Thr_Kinase"/>
</dbReference>
<feature type="region of interest" description="Disordered" evidence="4">
    <location>
        <begin position="657"/>
        <end position="777"/>
    </location>
</feature>
<evidence type="ECO:0000313" key="8">
    <source>
        <dbReference type="RefSeq" id="XP_035826089.1"/>
    </source>
</evidence>
<accession>A0ABM1VUJ7</accession>
<dbReference type="PANTHER" id="PTHR46618">
    <property type="entry name" value="ARMADILLO REPEAT-CONTAINING PROTEIN 3"/>
    <property type="match status" value="1"/>
</dbReference>
<evidence type="ECO:0000313" key="7">
    <source>
        <dbReference type="Proteomes" id="UP000694888"/>
    </source>
</evidence>
<sequence>MGKKVKKDEKPPPDDVFDTLLVESRQAATVVLMLTSPEEDVQSKACEAIYKFVEKCDENKKLLLDLEAVDPLLNLIAGEDRTVRRHAIMALGVLCAHPDVRKALRKRPEAISSIVALLSPEEDSVIHEFAALALSLMATEFTSKVAIHEASGVEPLIRLLGSSDPDVQKNSIEAIAQLVMDYQARGMVREFEGLQPILDLMKSEYAIVQRLALLTLDRLTQDAENRRVLRELEAITKLLDVLAQPTLSDLHVMVVMVLSNLLEDTESLELVKDSGGLKRLVALITDQPPPEEDTKKGDKKGGSRAGKKSAKDSKGKKEDEAKEDAPVGGDSIIPTLPDVKMCAAKAIARSARNSENRKLLHEQEAEKMLIQLLTFDSADVQASAALALAVISEYVSARDAVKEWDGLPPLVKLLNSDNGDVKEAATLALANLTTANSVNCIEISNLGGIEALIACLGEVREEVVANAACALTNLAQDEGLRSDAQVKGVVPSLIDPLRSNNTNVQSKVALAVSAFTCDADSRQEFRESGGLEPLVLLLHSGNDEVRRNAAWAITVCGVDEPTATEICKLGGLQILQEIQMSASRHSPFIEAALQRLLDCNLSAKFALYNYLGPSNIIEDGFFDCGQLRQGTPFKTLEDYCRQEMDDKRPVILLNAKAGGETEGGDSGKAEEADVKADTSKTKETTSKANKSTKESKGKSGRMSRTGSRESPEANAKKGKKGQKDKEKELERQRLEEEKSKAQREKEEKAREEELAAQREKEAELQSAEKAPFTPPPDPQLVKYIEEVSEKILPLPTSKAQVVALAEFVSEKLGGSIERGQVANFSWELPLSQVRFELKSNVIPMGRMKAGIHIHRALLFKALADRIALNCSLTRGEYNRAWNEVLLPDDDEDEPTAPKFPPKKYIVDLVHEPGALLTPDTQAAVSYMKL</sequence>
<name>A0ABM1VUJ7_APLCA</name>
<proteinExistence type="inferred from homology"/>
<feature type="repeat" description="ARM" evidence="3">
    <location>
        <begin position="529"/>
        <end position="553"/>
    </location>
</feature>
<keyword evidence="7" id="KW-1185">Reference proteome</keyword>
<evidence type="ECO:0000259" key="6">
    <source>
        <dbReference type="Pfam" id="PF14381"/>
    </source>
</evidence>
<protein>
    <submittedName>
        <fullName evidence="8">Armadillo repeat-containing protein 3 isoform X1</fullName>
    </submittedName>
</protein>
<dbReference type="InterPro" id="IPR016024">
    <property type="entry name" value="ARM-type_fold"/>
</dbReference>
<dbReference type="Pfam" id="PF04826">
    <property type="entry name" value="Arm_2"/>
    <property type="match status" value="1"/>
</dbReference>